<dbReference type="EMBL" id="GL636488">
    <property type="protein sequence ID" value="EFW21051.1"/>
    <property type="molecule type" value="Genomic_DNA"/>
</dbReference>
<gene>
    <name evidence="2" type="ORF">CPSG_02894</name>
</gene>
<keyword evidence="1" id="KW-0732">Signal</keyword>
<name>E9CYM4_COCPS</name>
<evidence type="ECO:0000313" key="3">
    <source>
        <dbReference type="Proteomes" id="UP000002497"/>
    </source>
</evidence>
<dbReference type="VEuPathDB" id="FungiDB:CPSG_02894"/>
<keyword evidence="3" id="KW-1185">Reference proteome</keyword>
<dbReference type="Proteomes" id="UP000002497">
    <property type="component" value="Unassembled WGS sequence"/>
</dbReference>
<reference evidence="3" key="1">
    <citation type="journal article" date="2010" name="Genome Res.">
        <title>Population genomic sequencing of Coccidioides fungi reveals recent hybridization and transposon control.</title>
        <authorList>
            <person name="Neafsey D.E."/>
            <person name="Barker B.M."/>
            <person name="Sharpton T.J."/>
            <person name="Stajich J.E."/>
            <person name="Park D.J."/>
            <person name="Whiston E."/>
            <person name="Hung C.-Y."/>
            <person name="McMahan C."/>
            <person name="White J."/>
            <person name="Sykes S."/>
            <person name="Heiman D."/>
            <person name="Young S."/>
            <person name="Zeng Q."/>
            <person name="Abouelleil A."/>
            <person name="Aftuck L."/>
            <person name="Bessette D."/>
            <person name="Brown A."/>
            <person name="FitzGerald M."/>
            <person name="Lui A."/>
            <person name="Macdonald J.P."/>
            <person name="Priest M."/>
            <person name="Orbach M.J."/>
            <person name="Galgiani J.N."/>
            <person name="Kirkland T.N."/>
            <person name="Cole G.T."/>
            <person name="Birren B.W."/>
            <person name="Henn M.R."/>
            <person name="Taylor J.W."/>
            <person name="Rounsley S.D."/>
        </authorList>
    </citation>
    <scope>NUCLEOTIDE SEQUENCE [LARGE SCALE GENOMIC DNA]</scope>
    <source>
        <strain evidence="3">RMSCC 757 / Silveira</strain>
    </source>
</reference>
<accession>E9CYM4</accession>
<evidence type="ECO:0000313" key="2">
    <source>
        <dbReference type="EMBL" id="EFW21051.1"/>
    </source>
</evidence>
<evidence type="ECO:0000256" key="1">
    <source>
        <dbReference type="SAM" id="SignalP"/>
    </source>
</evidence>
<proteinExistence type="predicted"/>
<dbReference type="HOGENOM" id="CLU_1896023_0_0_1"/>
<reference evidence="3" key="2">
    <citation type="submission" date="2010-03" db="EMBL/GenBank/DDBJ databases">
        <title>The genome sequence of Coccidioides posadasii strain Silveira.</title>
        <authorList>
            <consortium name="The Broad Institute Genome Sequencing Center for Infectious Disease"/>
            <person name="Neafsey D."/>
            <person name="Orbach M."/>
            <person name="Henn M.R."/>
            <person name="Cole G.T."/>
            <person name="Galgiani J."/>
            <person name="Gardner M.J."/>
            <person name="Kirkland T.N."/>
            <person name="Taylor J.W."/>
            <person name="Young S.K."/>
            <person name="Zeng Q."/>
            <person name="Koehrsen M."/>
            <person name="Alvarado L."/>
            <person name="Berlin A."/>
            <person name="Borenstein D."/>
            <person name="Chapman S.B."/>
            <person name="Chen Z."/>
            <person name="Engels R."/>
            <person name="Freedman E."/>
            <person name="Gellesch M."/>
            <person name="Goldberg J."/>
            <person name="Griggs A."/>
            <person name="Gujja S."/>
            <person name="Heilman E."/>
            <person name="Heiman D."/>
            <person name="Howarth C."/>
            <person name="Jen D."/>
            <person name="Larson L."/>
            <person name="Mehta T."/>
            <person name="Neiman D."/>
            <person name="Park D."/>
            <person name="Pearson M."/>
            <person name="Richards J."/>
            <person name="Roberts A."/>
            <person name="Saif S."/>
            <person name="Shea T."/>
            <person name="Shenoy N."/>
            <person name="Sisk P."/>
            <person name="Stolte C."/>
            <person name="Sykes S."/>
            <person name="Walk T."/>
            <person name="White J."/>
            <person name="Yandava C."/>
            <person name="Haas B."/>
            <person name="Nusbaum C."/>
            <person name="Birren B."/>
        </authorList>
    </citation>
    <scope>NUCLEOTIDE SEQUENCE [LARGE SCALE GENOMIC DNA]</scope>
    <source>
        <strain evidence="3">RMSCC 757 / Silveira</strain>
    </source>
</reference>
<feature type="chain" id="PRO_5003237413" evidence="1">
    <location>
        <begin position="28"/>
        <end position="134"/>
    </location>
</feature>
<feature type="signal peptide" evidence="1">
    <location>
        <begin position="1"/>
        <end position="27"/>
    </location>
</feature>
<dbReference type="AlphaFoldDB" id="E9CYM4"/>
<sequence>MPIMLNRWGPNSLWWLYLKTFRLLQLSRNVAMDAEQQLWSWKSDVRQQDARTNAVGKVRHYINEGEACKYRMLVERFAATCRPKNGLKEMIRIGRKLGHLQVFQVGNQYQKHGQEGINNTGSVRNKVLIDLFEM</sequence>
<organism evidence="3">
    <name type="scientific">Coccidioides posadasii (strain RMSCC 757 / Silveira)</name>
    <name type="common">Valley fever fungus</name>
    <dbReference type="NCBI Taxonomy" id="443226"/>
    <lineage>
        <taxon>Eukaryota</taxon>
        <taxon>Fungi</taxon>
        <taxon>Dikarya</taxon>
        <taxon>Ascomycota</taxon>
        <taxon>Pezizomycotina</taxon>
        <taxon>Eurotiomycetes</taxon>
        <taxon>Eurotiomycetidae</taxon>
        <taxon>Onygenales</taxon>
        <taxon>Onygenaceae</taxon>
        <taxon>Coccidioides</taxon>
    </lineage>
</organism>
<protein>
    <submittedName>
        <fullName evidence="2">Predicted protein</fullName>
    </submittedName>
</protein>